<dbReference type="SMART" id="SM01350">
    <property type="entry name" value="6PGD"/>
    <property type="match status" value="1"/>
</dbReference>
<evidence type="ECO:0000313" key="10">
    <source>
        <dbReference type="Proteomes" id="UP000756346"/>
    </source>
</evidence>
<evidence type="ECO:0000259" key="8">
    <source>
        <dbReference type="SMART" id="SM01350"/>
    </source>
</evidence>
<dbReference type="GO" id="GO:0004616">
    <property type="term" value="F:phosphogluconate dehydrogenase (decarboxylating) activity"/>
    <property type="evidence" value="ECO:0007669"/>
    <property type="project" value="UniProtKB-EC"/>
</dbReference>
<dbReference type="InterPro" id="IPR006183">
    <property type="entry name" value="Pgluconate_DH"/>
</dbReference>
<proteinExistence type="inferred from homology"/>
<keyword evidence="4" id="KW-0560">Oxidoreductase</keyword>
<dbReference type="GO" id="GO:0006098">
    <property type="term" value="P:pentose-phosphate shunt"/>
    <property type="evidence" value="ECO:0007669"/>
    <property type="project" value="UniProtKB-KW"/>
</dbReference>
<feature type="domain" description="6-phosphogluconate dehydrogenase C-terminal" evidence="8">
    <location>
        <begin position="2"/>
        <end position="139"/>
    </location>
</feature>
<evidence type="ECO:0000256" key="5">
    <source>
        <dbReference type="ARBA" id="ARBA00023064"/>
    </source>
</evidence>
<dbReference type="InterPro" id="IPR006114">
    <property type="entry name" value="6PGDH_C"/>
</dbReference>
<evidence type="ECO:0000256" key="3">
    <source>
        <dbReference type="ARBA" id="ARBA00013011"/>
    </source>
</evidence>
<dbReference type="GeneID" id="70188461"/>
<dbReference type="OrthoDB" id="434986at2759"/>
<keyword evidence="5" id="KW-0311">Gluconate utilization</keyword>
<dbReference type="SUPFAM" id="SSF48179">
    <property type="entry name" value="6-phosphogluconate dehydrogenase C-terminal domain-like"/>
    <property type="match status" value="1"/>
</dbReference>
<evidence type="ECO:0000313" key="9">
    <source>
        <dbReference type="EMBL" id="KAH7029650.1"/>
    </source>
</evidence>
<accession>A0A9P9BPZ2</accession>
<reference evidence="9" key="1">
    <citation type="journal article" date="2021" name="Nat. Commun.">
        <title>Genetic determinants of endophytism in the Arabidopsis root mycobiome.</title>
        <authorList>
            <person name="Mesny F."/>
            <person name="Miyauchi S."/>
            <person name="Thiergart T."/>
            <person name="Pickel B."/>
            <person name="Atanasova L."/>
            <person name="Karlsson M."/>
            <person name="Huettel B."/>
            <person name="Barry K.W."/>
            <person name="Haridas S."/>
            <person name="Chen C."/>
            <person name="Bauer D."/>
            <person name="Andreopoulos W."/>
            <person name="Pangilinan J."/>
            <person name="LaButti K."/>
            <person name="Riley R."/>
            <person name="Lipzen A."/>
            <person name="Clum A."/>
            <person name="Drula E."/>
            <person name="Henrissat B."/>
            <person name="Kohler A."/>
            <person name="Grigoriev I.V."/>
            <person name="Martin F.M."/>
            <person name="Hacquard S."/>
        </authorList>
    </citation>
    <scope>NUCLEOTIDE SEQUENCE</scope>
    <source>
        <strain evidence="9">MPI-CAGE-CH-0230</strain>
    </source>
</reference>
<feature type="region of interest" description="Disordered" evidence="7">
    <location>
        <begin position="126"/>
        <end position="147"/>
    </location>
</feature>
<dbReference type="RefSeq" id="XP_046011938.1">
    <property type="nucleotide sequence ID" value="XM_046158915.1"/>
</dbReference>
<name>A0A9P9BPZ2_9PEZI</name>
<dbReference type="GO" id="GO:0019521">
    <property type="term" value="P:D-gluconate metabolic process"/>
    <property type="evidence" value="ECO:0007669"/>
    <property type="project" value="UniProtKB-KW"/>
</dbReference>
<dbReference type="Pfam" id="PF00393">
    <property type="entry name" value="6PGD"/>
    <property type="match status" value="1"/>
</dbReference>
<dbReference type="InterPro" id="IPR008927">
    <property type="entry name" value="6-PGluconate_DH-like_C_sf"/>
</dbReference>
<dbReference type="EC" id="1.1.1.44" evidence="3"/>
<dbReference type="InterPro" id="IPR013328">
    <property type="entry name" value="6PGD_dom2"/>
</dbReference>
<comment type="caution">
    <text evidence="9">The sequence shown here is derived from an EMBL/GenBank/DDBJ whole genome shotgun (WGS) entry which is preliminary data.</text>
</comment>
<dbReference type="Gene3D" id="1.10.1040.10">
    <property type="entry name" value="N-(1-d-carboxylethyl)-l-norvaline Dehydrogenase, domain 2"/>
    <property type="match status" value="1"/>
</dbReference>
<comment type="pathway">
    <text evidence="1">Carbohydrate degradation; pentose phosphate pathway; D-ribulose 5-phosphate from D-glucose 6-phosphate (oxidative stage): step 3/3.</text>
</comment>
<dbReference type="PANTHER" id="PTHR11811">
    <property type="entry name" value="6-PHOSPHOGLUCONATE DEHYDROGENASE"/>
    <property type="match status" value="1"/>
</dbReference>
<evidence type="ECO:0000256" key="1">
    <source>
        <dbReference type="ARBA" id="ARBA00004874"/>
    </source>
</evidence>
<comment type="similarity">
    <text evidence="2">Belongs to the 6-phosphogluconate dehydrogenase family.</text>
</comment>
<evidence type="ECO:0000256" key="7">
    <source>
        <dbReference type="SAM" id="MobiDB-lite"/>
    </source>
</evidence>
<dbReference type="EMBL" id="JAGTJQ010000006">
    <property type="protein sequence ID" value="KAH7029650.1"/>
    <property type="molecule type" value="Genomic_DNA"/>
</dbReference>
<sequence length="147" mass="16717">MDIIRAKDKQKNWGLNFCAIMQLWRGGCIIQADYITNLIDKLYRSHGHDKEDLLANSEGGKELAANFAATKETLLRGVQADAFVPSLSQSVEYYKYMTSTKLPTQFMESQLDYFGQHMFDTQSDPVGGREKGNHHFQWHPARGITGE</sequence>
<gene>
    <name evidence="9" type="ORF">B0I36DRAFT_364162</name>
</gene>
<evidence type="ECO:0000256" key="6">
    <source>
        <dbReference type="ARBA" id="ARBA00023126"/>
    </source>
</evidence>
<dbReference type="AlphaFoldDB" id="A0A9P9BPZ2"/>
<dbReference type="Proteomes" id="UP000756346">
    <property type="component" value="Unassembled WGS sequence"/>
</dbReference>
<keyword evidence="6" id="KW-0570">Pentose shunt</keyword>
<evidence type="ECO:0000256" key="2">
    <source>
        <dbReference type="ARBA" id="ARBA00008419"/>
    </source>
</evidence>
<keyword evidence="10" id="KW-1185">Reference proteome</keyword>
<organism evidence="9 10">
    <name type="scientific">Microdochium trichocladiopsis</name>
    <dbReference type="NCBI Taxonomy" id="1682393"/>
    <lineage>
        <taxon>Eukaryota</taxon>
        <taxon>Fungi</taxon>
        <taxon>Dikarya</taxon>
        <taxon>Ascomycota</taxon>
        <taxon>Pezizomycotina</taxon>
        <taxon>Sordariomycetes</taxon>
        <taxon>Xylariomycetidae</taxon>
        <taxon>Xylariales</taxon>
        <taxon>Microdochiaceae</taxon>
        <taxon>Microdochium</taxon>
    </lineage>
</organism>
<protein>
    <recommendedName>
        <fullName evidence="3">phosphogluconate dehydrogenase (NADP(+)-dependent, decarboxylating)</fullName>
        <ecNumber evidence="3">1.1.1.44</ecNumber>
    </recommendedName>
</protein>
<evidence type="ECO:0000256" key="4">
    <source>
        <dbReference type="ARBA" id="ARBA00023002"/>
    </source>
</evidence>